<keyword evidence="1" id="KW-0175">Coiled coil</keyword>
<organism evidence="2 3">
    <name type="scientific">Methanogenium organophilum</name>
    <dbReference type="NCBI Taxonomy" id="2199"/>
    <lineage>
        <taxon>Archaea</taxon>
        <taxon>Methanobacteriati</taxon>
        <taxon>Methanobacteriota</taxon>
        <taxon>Stenosarchaea group</taxon>
        <taxon>Methanomicrobia</taxon>
        <taxon>Methanomicrobiales</taxon>
        <taxon>Methanomicrobiaceae</taxon>
        <taxon>Methanogenium</taxon>
    </lineage>
</organism>
<dbReference type="AlphaFoldDB" id="A0A9X9S4G4"/>
<sequence>MSFLDKLLGRSTEPEEIELAFPDIPGWISEKEHAIHEEADGAVRESRPRVLEALREMQEMVDALKGATPDENEVLHPKLLKVVEQGVPRYAAAMEKTLSLPLSEVPGEYYDNCVELISQIAKNTKGPGRYIGNVFPVQMKEIRIQTDVIGREVNAISGVLLKTREQSGWVDEANETHALIVSKWNQLSASEQKAVQLAEDNETLAAELSARKQDLQVYLAGANAKQYEKLMLEQREYEAKLHNANADYERILSRSANVFRKAVHICELSGDKETIALLKGVRNGLESPSSEERVQALAAYPSLFPLLARMIRENEGLVKNKDEVSLFAEQDAFIVPLSDAISSLNELNAENERIMGVLEKLPHAGKRDDMEGNIRSVTEKIAANSAQINSIQDVTEDIRVSVPELTEKLRLNIECLAGEGVRISLTQVPDFS</sequence>
<dbReference type="GeneID" id="76833775"/>
<dbReference type="EMBL" id="CP113361">
    <property type="protein sequence ID" value="WAI01608.1"/>
    <property type="molecule type" value="Genomic_DNA"/>
</dbReference>
<reference evidence="2" key="1">
    <citation type="submission" date="2022-11" db="EMBL/GenBank/DDBJ databases">
        <title>Complete genome sequence of Methanogenium organophilum DSM 3596.</title>
        <authorList>
            <person name="Chen S.-C."/>
            <person name="Lai S.-J."/>
            <person name="You Y.-T."/>
        </authorList>
    </citation>
    <scope>NUCLEOTIDE SEQUENCE</scope>
    <source>
        <strain evidence="2">DSM 3596</strain>
    </source>
</reference>
<evidence type="ECO:0000313" key="2">
    <source>
        <dbReference type="EMBL" id="WAI01608.1"/>
    </source>
</evidence>
<dbReference type="KEGG" id="mou:OU421_01695"/>
<protein>
    <submittedName>
        <fullName evidence="2">Uncharacterized protein</fullName>
    </submittedName>
</protein>
<name>A0A9X9S4G4_METOG</name>
<dbReference type="Proteomes" id="UP001163096">
    <property type="component" value="Chromosome"/>
</dbReference>
<feature type="coiled-coil region" evidence="1">
    <location>
        <begin position="187"/>
        <end position="254"/>
    </location>
</feature>
<accession>A0A9X9S4G4</accession>
<proteinExistence type="predicted"/>
<gene>
    <name evidence="2" type="ORF">OU421_01695</name>
</gene>
<keyword evidence="3" id="KW-1185">Reference proteome</keyword>
<evidence type="ECO:0000256" key="1">
    <source>
        <dbReference type="SAM" id="Coils"/>
    </source>
</evidence>
<dbReference type="RefSeq" id="WP_268186863.1">
    <property type="nucleotide sequence ID" value="NZ_CP113361.1"/>
</dbReference>
<evidence type="ECO:0000313" key="3">
    <source>
        <dbReference type="Proteomes" id="UP001163096"/>
    </source>
</evidence>